<evidence type="ECO:0000313" key="1">
    <source>
        <dbReference type="EMBL" id="SVD20903.1"/>
    </source>
</evidence>
<reference evidence="1" key="1">
    <citation type="submission" date="2018-05" db="EMBL/GenBank/DDBJ databases">
        <authorList>
            <person name="Lanie J.A."/>
            <person name="Ng W.-L."/>
            <person name="Kazmierczak K.M."/>
            <person name="Andrzejewski T.M."/>
            <person name="Davidsen T.M."/>
            <person name="Wayne K.J."/>
            <person name="Tettelin H."/>
            <person name="Glass J.I."/>
            <person name="Rusch D."/>
            <person name="Podicherti R."/>
            <person name="Tsui H.-C.T."/>
            <person name="Winkler M.E."/>
        </authorList>
    </citation>
    <scope>NUCLEOTIDE SEQUENCE</scope>
</reference>
<sequence>MFDDNLIIKDIASFFGVSIACFHTTPIRKLSENNIWKIEIGQRNFALKQHFIHTPIGGCKFTPFEIELETLKVLKSEGCN</sequence>
<protein>
    <submittedName>
        <fullName evidence="1">Uncharacterized protein</fullName>
    </submittedName>
</protein>
<organism evidence="1">
    <name type="scientific">marine metagenome</name>
    <dbReference type="NCBI Taxonomy" id="408172"/>
    <lineage>
        <taxon>unclassified sequences</taxon>
        <taxon>metagenomes</taxon>
        <taxon>ecological metagenomes</taxon>
    </lineage>
</organism>
<feature type="non-terminal residue" evidence="1">
    <location>
        <position position="80"/>
    </location>
</feature>
<dbReference type="EMBL" id="UINC01136246">
    <property type="protein sequence ID" value="SVD20903.1"/>
    <property type="molecule type" value="Genomic_DNA"/>
</dbReference>
<gene>
    <name evidence="1" type="ORF">METZ01_LOCUS373757</name>
</gene>
<name>A0A382TFZ8_9ZZZZ</name>
<dbReference type="AlphaFoldDB" id="A0A382TFZ8"/>
<proteinExistence type="predicted"/>
<accession>A0A382TFZ8</accession>